<feature type="region of interest" description="Disordered" evidence="4">
    <location>
        <begin position="1"/>
        <end position="40"/>
    </location>
</feature>
<sequence length="1045" mass="122139">MSLFPAFIDSSTKSSSTADVEANKEQKGQPELPGNSSFEPEASKLEWLNNSSFKPEALKLIKDGIKENEKQEHEINIQNSYKLYKKLHGKKKKKKDKKRVKKIKRPKSYVDHILKDCDFITIDCKRELGNLKVEKLYRPAAPMFRVSNKYRVLDHQGWVHNSFKQKQIKRYYTLKEKDCGDRSIEINIEEDCLTQNKMLINMPKKVHEEGDDIEKVQLHSIKCENNLTELTAGFNKHLAEQPNDIDSWIKFVNHQVALYSLNRGYGYKCKLNKKVILEKQIAILDKALSFNFENGQLLDMKWTLAEDYFTPEELNKELLKELEKYSSSKSPQALLWCHYINVNQNSLSDCTTSSVLKRYSDAMFALGKIKRGLPLNEQLDIQQNIIELFVKCGLFLRQAGHYEQLLTLINMYFSISINHFDSDLIEKFYIESSDDIIFDNELKTMPLNKAWYQVESLRTRDRWLPLPKHMADDAEDPQRVVLPEEMAELVQPLAIHKSVIANLVTACFILLKMPILPFRHFVAYQLGIHKCHYYLDGLETVLSSLFMAHHFEDSNFGEKKASNALLVMLNTAMPPNYYEESISSQTYSSFLTTILRHITDCLNAMDYIDEANMFLVWWLRFERYRMIVNFSSDNSRLVSEVKLLLGKPHYRNNIPLFIEFALLKNQVGKKDDALKILQKLIDGQSVLLDNQPVYLNNTYRAPYTAIYKNIVEILIQYECKEKALQTLIALATGVYPEQANLNLTEEAMLVFDNVTESILNEKEQFAYCDLKYNYIPQFLIEWIICRAWFLYLTQNVQDSVSMLKDVIRKIENIITTEGYQKNHAAEEILTETMIVILNYHCNKSKTYHKELKICLRSSISKYSHNMQFLFSMVWNETKYGGFGTPLWQIENVYVDNGVAKNMETVRLMLILVGRERLRIASDVARKHLNDIDSSMSIYGGGNILDVCKNMRNLFDYFIRNLSNITGMKKCPMFWRLYLHYISETSPLDYKKCYYEAVENCPWHKFLYMEAAFYLLEELPNICDILVEKELRIHITHEELLVLRED</sequence>
<accession>A0A8R2FB70</accession>
<proteinExistence type="inferred from homology"/>
<reference evidence="6" key="1">
    <citation type="submission" date="2010-06" db="EMBL/GenBank/DDBJ databases">
        <authorList>
            <person name="Jiang H."/>
            <person name="Abraham K."/>
            <person name="Ali S."/>
            <person name="Alsbrooks S.L."/>
            <person name="Anim B.N."/>
            <person name="Anosike U.S."/>
            <person name="Attaway T."/>
            <person name="Bandaranaike D.P."/>
            <person name="Battles P.K."/>
            <person name="Bell S.N."/>
            <person name="Bell A.V."/>
            <person name="Beltran B."/>
            <person name="Bickham C."/>
            <person name="Bustamante Y."/>
            <person name="Caleb T."/>
            <person name="Canada A."/>
            <person name="Cardenas V."/>
            <person name="Carter K."/>
            <person name="Chacko J."/>
            <person name="Chandrabose M.N."/>
            <person name="Chavez D."/>
            <person name="Chavez A."/>
            <person name="Chen L."/>
            <person name="Chu H.-S."/>
            <person name="Claassen K.J."/>
            <person name="Cockrell R."/>
            <person name="Collins M."/>
            <person name="Cooper J.A."/>
            <person name="Cree A."/>
            <person name="Curry S.M."/>
            <person name="Da Y."/>
            <person name="Dao M.D."/>
            <person name="Das B."/>
            <person name="Davila M.-L."/>
            <person name="Davy-Carroll L."/>
            <person name="Denson S."/>
            <person name="Dinh H."/>
            <person name="Ebong V.E."/>
            <person name="Edwards J.R."/>
            <person name="Egan A."/>
            <person name="El-Daye J."/>
            <person name="Escobedo L."/>
            <person name="Fernandez S."/>
            <person name="Fernando P.R."/>
            <person name="Flagg N."/>
            <person name="Forbes L.D."/>
            <person name="Fowler R.G."/>
            <person name="Fu Q."/>
            <person name="Gabisi R.A."/>
            <person name="Ganer J."/>
            <person name="Garbino Pronczuk A."/>
            <person name="Garcia R.M."/>
            <person name="Garner T."/>
            <person name="Garrett T.E."/>
            <person name="Gonzalez D.A."/>
            <person name="Hamid H."/>
            <person name="Hawkins E.S."/>
            <person name="Hirani K."/>
            <person name="Hogues M.E."/>
            <person name="Hollins B."/>
            <person name="Hsiao C.-H."/>
            <person name="Jabil R."/>
            <person name="James M.L."/>
            <person name="Jhangiani S.N."/>
            <person name="Johnson B."/>
            <person name="Johnson Q."/>
            <person name="Joshi V."/>
            <person name="Kalu J.B."/>
            <person name="Kam C."/>
            <person name="Kashfia A."/>
            <person name="Keebler J."/>
            <person name="Kisamo H."/>
            <person name="Kovar C.L."/>
            <person name="Lago L.A."/>
            <person name="Lai C.-Y."/>
            <person name="Laidlaw J."/>
            <person name="Lara F."/>
            <person name="Le T.-K."/>
            <person name="Lee S.L."/>
            <person name="Legall F.H."/>
            <person name="Lemon S.J."/>
            <person name="Lewis L.R."/>
            <person name="Li B."/>
            <person name="Liu Y."/>
            <person name="Liu Y.-S."/>
            <person name="Lopez J."/>
            <person name="Lozado R.J."/>
            <person name="Lu J."/>
            <person name="Madu R.C."/>
            <person name="Maheshwari M."/>
            <person name="Maheshwari R."/>
            <person name="Malloy K."/>
            <person name="Martinez E."/>
            <person name="Mathew T."/>
            <person name="Mercado I.C."/>
            <person name="Mercado C."/>
            <person name="Meyer B."/>
            <person name="Montgomery K."/>
            <person name="Morgan M.B."/>
            <person name="Munidasa M."/>
            <person name="Nazareth L.V."/>
            <person name="Nelson J."/>
            <person name="Ng B.M."/>
            <person name="Nguyen N.B."/>
            <person name="Nguyen P.Q."/>
            <person name="Nguyen T."/>
            <person name="Obregon M."/>
            <person name="Okwuonu G.O."/>
            <person name="Onwere C.G."/>
            <person name="Orozco G."/>
            <person name="Parra A."/>
            <person name="Patel S."/>
            <person name="Patil S."/>
            <person name="Perez A."/>
            <person name="Perez Y."/>
            <person name="Pham C."/>
            <person name="Primus E.L."/>
            <person name="Pu L.-L."/>
            <person name="Puazo M."/>
            <person name="Qin X."/>
            <person name="Quiroz J.B."/>
            <person name="Reese J."/>
            <person name="Richards S."/>
            <person name="Rives C.M."/>
            <person name="Robberts R."/>
            <person name="Ruiz S.J."/>
            <person name="Ruiz M.J."/>
            <person name="Santibanez J."/>
            <person name="Schneider B.W."/>
            <person name="Sisson I."/>
            <person name="Smith M."/>
            <person name="Sodergren E."/>
            <person name="Song X.-Z."/>
            <person name="Song B.B."/>
            <person name="Summersgill H."/>
            <person name="Thelus R."/>
            <person name="Thornton R.D."/>
            <person name="Trejos Z.Y."/>
            <person name="Usmani K."/>
            <person name="Vattathil S."/>
            <person name="Villasana D."/>
            <person name="Walker D.L."/>
            <person name="Wang S."/>
            <person name="Wang K."/>
            <person name="White C.S."/>
            <person name="Williams A.C."/>
            <person name="Williamson J."/>
            <person name="Wilson K."/>
            <person name="Woghiren I.O."/>
            <person name="Woodworth J.R."/>
            <person name="Worley K.C."/>
            <person name="Wright R.A."/>
            <person name="Wu W."/>
            <person name="Young L."/>
            <person name="Zhang L."/>
            <person name="Zhang J."/>
            <person name="Zhu Y."/>
            <person name="Muzny D.M."/>
            <person name="Weinstock G."/>
            <person name="Gibbs R.A."/>
        </authorList>
    </citation>
    <scope>NUCLEOTIDE SEQUENCE [LARGE SCALE GENOMIC DNA]</scope>
    <source>
        <strain evidence="6">LSR1</strain>
    </source>
</reference>
<organism evidence="5 6">
    <name type="scientific">Acyrthosiphon pisum</name>
    <name type="common">Pea aphid</name>
    <dbReference type="NCBI Taxonomy" id="7029"/>
    <lineage>
        <taxon>Eukaryota</taxon>
        <taxon>Metazoa</taxon>
        <taxon>Ecdysozoa</taxon>
        <taxon>Arthropoda</taxon>
        <taxon>Hexapoda</taxon>
        <taxon>Insecta</taxon>
        <taxon>Pterygota</taxon>
        <taxon>Neoptera</taxon>
        <taxon>Paraneoptera</taxon>
        <taxon>Hemiptera</taxon>
        <taxon>Sternorrhyncha</taxon>
        <taxon>Aphidomorpha</taxon>
        <taxon>Aphidoidea</taxon>
        <taxon>Aphididae</taxon>
        <taxon>Macrosiphini</taxon>
        <taxon>Acyrthosiphon</taxon>
    </lineage>
</organism>
<dbReference type="EnsemblMetazoa" id="XM_008188503.3">
    <property type="protein sequence ID" value="XP_008186725.1"/>
    <property type="gene ID" value="LOC100164043"/>
</dbReference>
<dbReference type="OrthoDB" id="297219at2759"/>
<dbReference type="GO" id="GO:1902369">
    <property type="term" value="P:negative regulation of RNA catabolic process"/>
    <property type="evidence" value="ECO:0007669"/>
    <property type="project" value="TreeGrafter"/>
</dbReference>
<dbReference type="GO" id="GO:0071013">
    <property type="term" value="C:catalytic step 2 spliceosome"/>
    <property type="evidence" value="ECO:0007669"/>
    <property type="project" value="TreeGrafter"/>
</dbReference>
<protein>
    <submittedName>
        <fullName evidence="5">Uncharacterized protein</fullName>
    </submittedName>
</protein>
<dbReference type="KEGG" id="api:100164043"/>
<dbReference type="PANTHER" id="PTHR13471:SF0">
    <property type="entry name" value="NUCLEAR EXOSOME REGULATOR NRDE2"/>
    <property type="match status" value="1"/>
</dbReference>
<dbReference type="GO" id="GO:0031048">
    <property type="term" value="P:regulatory ncRNA-mediated heterochromatin formation"/>
    <property type="evidence" value="ECO:0007669"/>
    <property type="project" value="TreeGrafter"/>
</dbReference>
<dbReference type="Proteomes" id="UP000007819">
    <property type="component" value="Chromosome A1"/>
</dbReference>
<dbReference type="AlphaFoldDB" id="A0A8R2FB70"/>
<keyword evidence="6" id="KW-1185">Reference proteome</keyword>
<dbReference type="Pfam" id="PF08424">
    <property type="entry name" value="NRDE-2"/>
    <property type="match status" value="1"/>
</dbReference>
<dbReference type="RefSeq" id="XP_008186725.1">
    <property type="nucleotide sequence ID" value="XM_008188503.2"/>
</dbReference>
<comment type="similarity">
    <text evidence="2">Belongs to the NRDE2 family.</text>
</comment>
<evidence type="ECO:0000256" key="4">
    <source>
        <dbReference type="SAM" id="MobiDB-lite"/>
    </source>
</evidence>
<evidence type="ECO:0000256" key="2">
    <source>
        <dbReference type="ARBA" id="ARBA00009265"/>
    </source>
</evidence>
<evidence type="ECO:0000256" key="1">
    <source>
        <dbReference type="ARBA" id="ARBA00004123"/>
    </source>
</evidence>
<dbReference type="GeneID" id="100164043"/>
<evidence type="ECO:0000313" key="6">
    <source>
        <dbReference type="Proteomes" id="UP000007819"/>
    </source>
</evidence>
<name>A0A8R2FB70_ACYPI</name>
<dbReference type="PANTHER" id="PTHR13471">
    <property type="entry name" value="TETRATRICOPEPTIDE-LIKE HELICAL"/>
    <property type="match status" value="1"/>
</dbReference>
<evidence type="ECO:0000256" key="3">
    <source>
        <dbReference type="ARBA" id="ARBA00023242"/>
    </source>
</evidence>
<keyword evidence="3" id="KW-0539">Nucleus</keyword>
<dbReference type="InterPro" id="IPR013633">
    <property type="entry name" value="NRDE-2"/>
</dbReference>
<evidence type="ECO:0000313" key="5">
    <source>
        <dbReference type="EnsemblMetazoa" id="XP_008186725.1"/>
    </source>
</evidence>
<reference evidence="5" key="2">
    <citation type="submission" date="2022-06" db="UniProtKB">
        <authorList>
            <consortium name="EnsemblMetazoa"/>
        </authorList>
    </citation>
    <scope>IDENTIFICATION</scope>
</reference>
<comment type="subcellular location">
    <subcellularLocation>
        <location evidence="1">Nucleus</location>
    </subcellularLocation>
</comment>
<feature type="compositionally biased region" description="Polar residues" evidence="4">
    <location>
        <begin position="9"/>
        <end position="18"/>
    </location>
</feature>